<evidence type="ECO:0000313" key="4">
    <source>
        <dbReference type="Proteomes" id="UP000297564"/>
    </source>
</evidence>
<dbReference type="InterPro" id="IPR050188">
    <property type="entry name" value="RluA_PseudoU_synthase"/>
</dbReference>
<dbReference type="PANTHER" id="PTHR21600">
    <property type="entry name" value="MITOCHONDRIAL RNA PSEUDOURIDINE SYNTHASE"/>
    <property type="match status" value="1"/>
</dbReference>
<comment type="caution">
    <text evidence="3">The sequence shown here is derived from an EMBL/GenBank/DDBJ whole genome shotgun (WGS) entry which is preliminary data.</text>
</comment>
<feature type="region of interest" description="Disordered" evidence="1">
    <location>
        <begin position="1"/>
        <end position="27"/>
    </location>
</feature>
<evidence type="ECO:0000259" key="2">
    <source>
        <dbReference type="Pfam" id="PF00849"/>
    </source>
</evidence>
<name>A0A4Z0BYG5_9BURK</name>
<evidence type="ECO:0000313" key="3">
    <source>
        <dbReference type="EMBL" id="TFZ04293.1"/>
    </source>
</evidence>
<keyword evidence="4" id="KW-1185">Reference proteome</keyword>
<gene>
    <name evidence="3" type="ORF">EZ242_00600</name>
</gene>
<sequence length="258" mass="27525">MDSIFRASDDDGSVTTPSVARHPGAFPGGPTLVHADDHLLVFDKPAGLLSVPGRGAHLQDCLSARAQARWPDALVVHRLDMATSGLLLMARGEAMQVALSKAFAAGAIGKTYEAVVQGRLAPDPDAPWREIALPLAADWPNRPRQKVDVANGKPSRTRWRVLGLGRDWTHLALQPLTGRTHQLRVHLQALGHPILGDALYGCERSQARAPRLLLHASRLSFTHPVLGTTLCLRSAPSFPAPEPGDGGAGLTHFPGALP</sequence>
<dbReference type="SUPFAM" id="SSF55120">
    <property type="entry name" value="Pseudouridine synthase"/>
    <property type="match status" value="1"/>
</dbReference>
<proteinExistence type="predicted"/>
<feature type="region of interest" description="Disordered" evidence="1">
    <location>
        <begin position="237"/>
        <end position="258"/>
    </location>
</feature>
<dbReference type="GO" id="GO:0003723">
    <property type="term" value="F:RNA binding"/>
    <property type="evidence" value="ECO:0007669"/>
    <property type="project" value="InterPro"/>
</dbReference>
<dbReference type="EMBL" id="SMLL01000001">
    <property type="protein sequence ID" value="TFZ04293.1"/>
    <property type="molecule type" value="Genomic_DNA"/>
</dbReference>
<dbReference type="OrthoDB" id="9785808at2"/>
<dbReference type="PANTHER" id="PTHR21600:SF89">
    <property type="entry name" value="RIBOSOMAL LARGE SUBUNIT PSEUDOURIDINE SYNTHASE A"/>
    <property type="match status" value="1"/>
</dbReference>
<feature type="domain" description="Pseudouridine synthase RsuA/RluA-like" evidence="2">
    <location>
        <begin position="38"/>
        <end position="189"/>
    </location>
</feature>
<protein>
    <submittedName>
        <fullName evidence="3">RluA family pseudouridine synthase</fullName>
    </submittedName>
</protein>
<dbReference type="Proteomes" id="UP000297564">
    <property type="component" value="Unassembled WGS sequence"/>
</dbReference>
<dbReference type="Pfam" id="PF00849">
    <property type="entry name" value="PseudoU_synth_2"/>
    <property type="match status" value="1"/>
</dbReference>
<dbReference type="GO" id="GO:0140098">
    <property type="term" value="F:catalytic activity, acting on RNA"/>
    <property type="evidence" value="ECO:0007669"/>
    <property type="project" value="UniProtKB-ARBA"/>
</dbReference>
<dbReference type="AlphaFoldDB" id="A0A4Z0BYG5"/>
<dbReference type="Gene3D" id="3.30.2350.10">
    <property type="entry name" value="Pseudouridine synthase"/>
    <property type="match status" value="1"/>
</dbReference>
<dbReference type="InterPro" id="IPR006145">
    <property type="entry name" value="PsdUridine_synth_RsuA/RluA"/>
</dbReference>
<accession>A0A4Z0BYG5</accession>
<reference evidence="3 4" key="1">
    <citation type="submission" date="2019-03" db="EMBL/GenBank/DDBJ databases">
        <title>Ramlibacter rhizophilus CCTCC AB2015357, whole genome shotgun sequence.</title>
        <authorList>
            <person name="Zhang X."/>
            <person name="Feng G."/>
            <person name="Zhu H."/>
        </authorList>
    </citation>
    <scope>NUCLEOTIDE SEQUENCE [LARGE SCALE GENOMIC DNA]</scope>
    <source>
        <strain evidence="3 4">CCTCC AB2015357</strain>
    </source>
</reference>
<organism evidence="3 4">
    <name type="scientific">Ramlibacter rhizophilus</name>
    <dbReference type="NCBI Taxonomy" id="1781167"/>
    <lineage>
        <taxon>Bacteria</taxon>
        <taxon>Pseudomonadati</taxon>
        <taxon>Pseudomonadota</taxon>
        <taxon>Betaproteobacteria</taxon>
        <taxon>Burkholderiales</taxon>
        <taxon>Comamonadaceae</taxon>
        <taxon>Ramlibacter</taxon>
    </lineage>
</organism>
<dbReference type="PROSITE" id="PS01129">
    <property type="entry name" value="PSI_RLU"/>
    <property type="match status" value="1"/>
</dbReference>
<evidence type="ECO:0000256" key="1">
    <source>
        <dbReference type="SAM" id="MobiDB-lite"/>
    </source>
</evidence>
<dbReference type="CDD" id="cd02869">
    <property type="entry name" value="PseudoU_synth_RluA_like"/>
    <property type="match status" value="1"/>
</dbReference>
<dbReference type="InterPro" id="IPR020103">
    <property type="entry name" value="PsdUridine_synth_cat_dom_sf"/>
</dbReference>
<dbReference type="InterPro" id="IPR006224">
    <property type="entry name" value="PsdUridine_synth_RluA-like_CS"/>
</dbReference>
<dbReference type="GO" id="GO:0009982">
    <property type="term" value="F:pseudouridine synthase activity"/>
    <property type="evidence" value="ECO:0007669"/>
    <property type="project" value="InterPro"/>
</dbReference>
<dbReference type="GO" id="GO:0000455">
    <property type="term" value="P:enzyme-directed rRNA pseudouridine synthesis"/>
    <property type="evidence" value="ECO:0007669"/>
    <property type="project" value="TreeGrafter"/>
</dbReference>